<reference evidence="2" key="1">
    <citation type="submission" date="2017-09" db="EMBL/GenBank/DDBJ databases">
        <title>Polyketide synthases of a Diaporthe helianthi virulent isolate.</title>
        <authorList>
            <person name="Baroncelli R."/>
        </authorList>
    </citation>
    <scope>NUCLEOTIDE SEQUENCE [LARGE SCALE GENOMIC DNA]</scope>
    <source>
        <strain evidence="2">7/96</strain>
    </source>
</reference>
<accession>A0A2P5HTD1</accession>
<gene>
    <name evidence="2" type="ORF">DHEL01_v208094</name>
</gene>
<dbReference type="OrthoDB" id="526941at2759"/>
<protein>
    <submittedName>
        <fullName evidence="2">Uncharacterized protein</fullName>
    </submittedName>
</protein>
<feature type="transmembrane region" description="Helical" evidence="1">
    <location>
        <begin position="6"/>
        <end position="26"/>
    </location>
</feature>
<keyword evidence="1" id="KW-0812">Transmembrane</keyword>
<evidence type="ECO:0000256" key="1">
    <source>
        <dbReference type="SAM" id="Phobius"/>
    </source>
</evidence>
<evidence type="ECO:0000313" key="3">
    <source>
        <dbReference type="Proteomes" id="UP000094444"/>
    </source>
</evidence>
<keyword evidence="1" id="KW-1133">Transmembrane helix</keyword>
<proteinExistence type="predicted"/>
<comment type="caution">
    <text evidence="2">The sequence shown here is derived from an EMBL/GenBank/DDBJ whole genome shotgun (WGS) entry which is preliminary data.</text>
</comment>
<sequence length="336" mass="37926">MLPVAAYWRVVLIGVLISSVIWLLMFRESLGRIPGLGYASQLVHVEPDTKLAPPEATNFSDPPRLILYSYAESKIGRRNLEYFLDKGLHGAADFIFIFNGETDAASLVPDLPNVKVIRRENKCFDLGGMGEILRKNDLWKQYKRFITMNASIRGPFFPRYDRTSCWSDVFLDRVTEATKLVGTTVNCDPSPHIQSMLWATDSVGMGILLDPELAHSVPQEDHWGRLNDPVGLSFCHETMDDAIHSEIGSTRLITSQGYGIDVLMTAFELSEGSGIGKYCEVGQPADLLREGRYYGSNIHPYETIFFKSNREIDPNLIDKLTDWHLKSDLNSWKTCK</sequence>
<keyword evidence="1" id="KW-0472">Membrane</keyword>
<dbReference type="STRING" id="158607.A0A2P5HTD1"/>
<keyword evidence="3" id="KW-1185">Reference proteome</keyword>
<dbReference type="Proteomes" id="UP000094444">
    <property type="component" value="Unassembled WGS sequence"/>
</dbReference>
<organism evidence="2 3">
    <name type="scientific">Diaporthe helianthi</name>
    <dbReference type="NCBI Taxonomy" id="158607"/>
    <lineage>
        <taxon>Eukaryota</taxon>
        <taxon>Fungi</taxon>
        <taxon>Dikarya</taxon>
        <taxon>Ascomycota</taxon>
        <taxon>Pezizomycotina</taxon>
        <taxon>Sordariomycetes</taxon>
        <taxon>Sordariomycetidae</taxon>
        <taxon>Diaporthales</taxon>
        <taxon>Diaporthaceae</taxon>
        <taxon>Diaporthe</taxon>
    </lineage>
</organism>
<dbReference type="AlphaFoldDB" id="A0A2P5HTD1"/>
<dbReference type="EMBL" id="MAVT02000783">
    <property type="protein sequence ID" value="POS73517.1"/>
    <property type="molecule type" value="Genomic_DNA"/>
</dbReference>
<evidence type="ECO:0000313" key="2">
    <source>
        <dbReference type="EMBL" id="POS73517.1"/>
    </source>
</evidence>
<name>A0A2P5HTD1_DIAHE</name>
<dbReference type="InParanoid" id="A0A2P5HTD1"/>